<dbReference type="KEGG" id="hte:Hydth_1859"/>
<dbReference type="RefSeq" id="WP_012964501.1">
    <property type="nucleotide sequence ID" value="NC_013799.1"/>
</dbReference>
<dbReference type="InterPro" id="IPR003016">
    <property type="entry name" value="2-oxoA_DH_lipoyl-BS"/>
</dbReference>
<reference evidence="5 6" key="1">
    <citation type="journal article" date="2010" name="J. Bacteriol.">
        <title>Complete genome sequence of the thermophilic, obligately chemolithoautotrophic hydrogen-oxidizing bacterium Hydrogenobacter thermophilus TK-6.</title>
        <authorList>
            <person name="Arai H."/>
            <person name="Kanbe H."/>
            <person name="Ishii M."/>
            <person name="Igarashi Y."/>
        </authorList>
    </citation>
    <scope>NUCLEOTIDE SEQUENCE [LARGE SCALE GENOMIC DNA]</scope>
    <source>
        <strain evidence="6">DSM 6534 / IAM 12695 / TK-6</strain>
    </source>
</reference>
<dbReference type="HAMAP" id="MF_00272">
    <property type="entry name" value="GcvH"/>
    <property type="match status" value="1"/>
</dbReference>
<dbReference type="PROSITE" id="PS50968">
    <property type="entry name" value="BIOTINYL_LIPOYL"/>
    <property type="match status" value="1"/>
</dbReference>
<dbReference type="PROSITE" id="PS00189">
    <property type="entry name" value="LIPOYL"/>
    <property type="match status" value="1"/>
</dbReference>
<dbReference type="OrthoDB" id="13943at2"/>
<proteinExistence type="inferred from homology"/>
<dbReference type="eggNOG" id="COG0509">
    <property type="taxonomic scope" value="Bacteria"/>
</dbReference>
<comment type="subunit">
    <text evidence="3">The glycine cleavage system is composed of four proteins: P, T, L and H.</text>
</comment>
<dbReference type="GO" id="GO:0009249">
    <property type="term" value="P:protein lipoylation"/>
    <property type="evidence" value="ECO:0007669"/>
    <property type="project" value="TreeGrafter"/>
</dbReference>
<dbReference type="PANTHER" id="PTHR11715:SF3">
    <property type="entry name" value="GLYCINE CLEAVAGE SYSTEM H PROTEIN-RELATED"/>
    <property type="match status" value="1"/>
</dbReference>
<dbReference type="SUPFAM" id="SSF51230">
    <property type="entry name" value="Single hybrid motif"/>
    <property type="match status" value="1"/>
</dbReference>
<sequence>MGLSDGAVQHTNEWEYNGCVVPLDLYYDIETQTWFKINEDGTVTMGLTDVGQVRAGRLLHARIKEPGKYIKKGKPVASLESGKWAGPINAIIEGEVVERNEKVLEQPDIINYDPYGEGWVAKLKPSDLERDLKDLVTGQKAIEEMKKYIDEWDIVCMRCT</sequence>
<dbReference type="NCBIfam" id="NF002270">
    <property type="entry name" value="PRK01202.1"/>
    <property type="match status" value="1"/>
</dbReference>
<accession>D3DKG9</accession>
<evidence type="ECO:0000313" key="5">
    <source>
        <dbReference type="EMBL" id="BAI70321.1"/>
    </source>
</evidence>
<dbReference type="InterPro" id="IPR000089">
    <property type="entry name" value="Biotin_lipoyl"/>
</dbReference>
<evidence type="ECO:0000313" key="6">
    <source>
        <dbReference type="Proteomes" id="UP000002574"/>
    </source>
</evidence>
<dbReference type="CDD" id="cd06848">
    <property type="entry name" value="GCS_H"/>
    <property type="match status" value="1"/>
</dbReference>
<dbReference type="STRING" id="608538.HTH_1877"/>
<organism evidence="5 6">
    <name type="scientific">Hydrogenobacter thermophilus (strain DSM 6534 / IAM 12695 / TK-6)</name>
    <dbReference type="NCBI Taxonomy" id="608538"/>
    <lineage>
        <taxon>Bacteria</taxon>
        <taxon>Pseudomonadati</taxon>
        <taxon>Aquificota</taxon>
        <taxon>Aquificia</taxon>
        <taxon>Aquificales</taxon>
        <taxon>Aquificaceae</taxon>
        <taxon>Hydrogenobacter</taxon>
    </lineage>
</organism>
<protein>
    <recommendedName>
        <fullName evidence="3">Glycine cleavage system H protein</fullName>
    </recommendedName>
</protein>
<comment type="cofactor">
    <cofactor evidence="3">
        <name>(R)-lipoate</name>
        <dbReference type="ChEBI" id="CHEBI:83088"/>
    </cofactor>
    <text evidence="3">Binds 1 lipoyl cofactor covalently.</text>
</comment>
<keyword evidence="2 3" id="KW-0450">Lipoyl</keyword>
<dbReference type="AlphaFoldDB" id="D3DKG9"/>
<feature type="modified residue" description="N6-lipoyllysine" evidence="3">
    <location>
        <position position="83"/>
    </location>
</feature>
<dbReference type="GO" id="GO:0005960">
    <property type="term" value="C:glycine cleavage complex"/>
    <property type="evidence" value="ECO:0007669"/>
    <property type="project" value="InterPro"/>
</dbReference>
<dbReference type="Gene3D" id="2.40.50.100">
    <property type="match status" value="1"/>
</dbReference>
<evidence type="ECO:0000256" key="1">
    <source>
        <dbReference type="ARBA" id="ARBA00009249"/>
    </source>
</evidence>
<dbReference type="PANTHER" id="PTHR11715">
    <property type="entry name" value="GLYCINE CLEAVAGE SYSTEM H PROTEIN"/>
    <property type="match status" value="1"/>
</dbReference>
<dbReference type="PATRIC" id="fig|608538.5.peg.1891"/>
<dbReference type="KEGG" id="hth:HTH_1877"/>
<comment type="function">
    <text evidence="3">The glycine cleavage system catalyzes the degradation of glycine. The H protein shuttles the methylamine group of glycine from the P protein to the T protein.</text>
</comment>
<dbReference type="InterPro" id="IPR033753">
    <property type="entry name" value="GCV_H/Fam206"/>
</dbReference>
<dbReference type="GO" id="GO:0005829">
    <property type="term" value="C:cytosol"/>
    <property type="evidence" value="ECO:0007669"/>
    <property type="project" value="TreeGrafter"/>
</dbReference>
<dbReference type="InterPro" id="IPR011053">
    <property type="entry name" value="Single_hybrid_motif"/>
</dbReference>
<dbReference type="Proteomes" id="UP000002574">
    <property type="component" value="Chromosome"/>
</dbReference>
<evidence type="ECO:0000256" key="3">
    <source>
        <dbReference type="HAMAP-Rule" id="MF_00272"/>
    </source>
</evidence>
<evidence type="ECO:0000259" key="4">
    <source>
        <dbReference type="PROSITE" id="PS50968"/>
    </source>
</evidence>
<name>D3DKG9_HYDTT</name>
<keyword evidence="6" id="KW-1185">Reference proteome</keyword>
<gene>
    <name evidence="5" type="primary">gcvH3</name>
    <name evidence="3" type="synonym">gcvH</name>
    <name evidence="5" type="ordered locus">HTH_1877</name>
</gene>
<evidence type="ECO:0000256" key="2">
    <source>
        <dbReference type="ARBA" id="ARBA00022823"/>
    </source>
</evidence>
<comment type="similarity">
    <text evidence="1 3">Belongs to the GcvH family.</text>
</comment>
<dbReference type="Pfam" id="PF01597">
    <property type="entry name" value="GCV_H"/>
    <property type="match status" value="1"/>
</dbReference>
<dbReference type="EMBL" id="AP011112">
    <property type="protein sequence ID" value="BAI70321.1"/>
    <property type="molecule type" value="Genomic_DNA"/>
</dbReference>
<feature type="domain" description="Lipoyl-binding" evidence="4">
    <location>
        <begin position="42"/>
        <end position="124"/>
    </location>
</feature>
<dbReference type="GO" id="GO:0019464">
    <property type="term" value="P:glycine decarboxylation via glycine cleavage system"/>
    <property type="evidence" value="ECO:0007669"/>
    <property type="project" value="UniProtKB-UniRule"/>
</dbReference>
<dbReference type="InterPro" id="IPR002930">
    <property type="entry name" value="GCV_H"/>
</dbReference>